<dbReference type="SUPFAM" id="SSF52540">
    <property type="entry name" value="P-loop containing nucleoside triphosphate hydrolases"/>
    <property type="match status" value="2"/>
</dbReference>
<dbReference type="GO" id="GO:0006310">
    <property type="term" value="P:DNA recombination"/>
    <property type="evidence" value="ECO:0007669"/>
    <property type="project" value="UniProtKB-UniRule"/>
</dbReference>
<comment type="similarity">
    <text evidence="1 15">Belongs to the helicase family. RecG subfamily.</text>
</comment>
<evidence type="ECO:0000259" key="16">
    <source>
        <dbReference type="PROSITE" id="PS51192"/>
    </source>
</evidence>
<evidence type="ECO:0000256" key="12">
    <source>
        <dbReference type="ARBA" id="ARBA00034617"/>
    </source>
</evidence>
<keyword evidence="11" id="KW-0413">Isomerase</keyword>
<comment type="catalytic activity">
    <reaction evidence="12 15">
        <text>Couples ATP hydrolysis with the unwinding of duplex DNA by translocating in the 3'-5' direction.</text>
        <dbReference type="EC" id="5.6.2.4"/>
    </reaction>
</comment>
<dbReference type="Pfam" id="PF17191">
    <property type="entry name" value="RecG_wedge"/>
    <property type="match status" value="1"/>
</dbReference>
<evidence type="ECO:0000313" key="18">
    <source>
        <dbReference type="EMBL" id="KTD71071.1"/>
    </source>
</evidence>
<organism evidence="18 19">
    <name type="scientific">Legionella steelei</name>
    <dbReference type="NCBI Taxonomy" id="947033"/>
    <lineage>
        <taxon>Bacteria</taxon>
        <taxon>Pseudomonadati</taxon>
        <taxon>Pseudomonadota</taxon>
        <taxon>Gammaproteobacteria</taxon>
        <taxon>Legionellales</taxon>
        <taxon>Legionellaceae</taxon>
        <taxon>Legionella</taxon>
    </lineage>
</organism>
<dbReference type="InterPro" id="IPR047112">
    <property type="entry name" value="RecG/Mfd"/>
</dbReference>
<accession>A0A0W0ZPB5</accession>
<evidence type="ECO:0000256" key="1">
    <source>
        <dbReference type="ARBA" id="ARBA00007504"/>
    </source>
</evidence>
<evidence type="ECO:0000256" key="4">
    <source>
        <dbReference type="ARBA" id="ARBA00022763"/>
    </source>
</evidence>
<keyword evidence="10 15" id="KW-0234">DNA repair</keyword>
<proteinExistence type="inferred from homology"/>
<dbReference type="Pfam" id="PF00270">
    <property type="entry name" value="DEAD"/>
    <property type="match status" value="1"/>
</dbReference>
<dbReference type="NCBIfam" id="NF008165">
    <property type="entry name" value="PRK10917.1-3"/>
    <property type="match status" value="1"/>
</dbReference>
<evidence type="ECO:0000256" key="9">
    <source>
        <dbReference type="ARBA" id="ARBA00023172"/>
    </source>
</evidence>
<comment type="caution">
    <text evidence="18">The sequence shown here is derived from an EMBL/GenBank/DDBJ whole genome shotgun (WGS) entry which is preliminary data.</text>
</comment>
<dbReference type="Pfam" id="PF19833">
    <property type="entry name" value="RecG_dom3_C"/>
    <property type="match status" value="1"/>
</dbReference>
<comment type="function">
    <text evidence="15">Plays a critical role in recombination and DNA repair. Helps process Holliday junction intermediates to mature products by catalyzing branch migration. Has replication fork regression activity, unwinds stalled or blocked replication forks to make a HJ that can be resolved. Has a DNA unwinding activity characteristic of a DNA helicase with 3'-5' polarity.</text>
</comment>
<dbReference type="PATRIC" id="fig|947033.5.peg.423"/>
<name>A0A0W0ZPB5_9GAMM</name>
<evidence type="ECO:0000256" key="11">
    <source>
        <dbReference type="ARBA" id="ARBA00023235"/>
    </source>
</evidence>
<evidence type="ECO:0000256" key="14">
    <source>
        <dbReference type="ARBA" id="ARBA00048988"/>
    </source>
</evidence>
<evidence type="ECO:0000256" key="13">
    <source>
        <dbReference type="ARBA" id="ARBA00034808"/>
    </source>
</evidence>
<dbReference type="NCBIfam" id="TIGR00643">
    <property type="entry name" value="recG"/>
    <property type="match status" value="1"/>
</dbReference>
<dbReference type="FunFam" id="3.40.50.300:FF:000391">
    <property type="entry name" value="ATP-dependent DNA helicase RecG"/>
    <property type="match status" value="1"/>
</dbReference>
<evidence type="ECO:0000256" key="3">
    <source>
        <dbReference type="ARBA" id="ARBA00022741"/>
    </source>
</evidence>
<dbReference type="InterPro" id="IPR045562">
    <property type="entry name" value="RecG_dom3_C"/>
</dbReference>
<evidence type="ECO:0000256" key="10">
    <source>
        <dbReference type="ARBA" id="ARBA00023204"/>
    </source>
</evidence>
<comment type="catalytic activity">
    <reaction evidence="14 15">
        <text>ATP + H2O = ADP + phosphate + H(+)</text>
        <dbReference type="Rhea" id="RHEA:13065"/>
        <dbReference type="ChEBI" id="CHEBI:15377"/>
        <dbReference type="ChEBI" id="CHEBI:15378"/>
        <dbReference type="ChEBI" id="CHEBI:30616"/>
        <dbReference type="ChEBI" id="CHEBI:43474"/>
        <dbReference type="ChEBI" id="CHEBI:456216"/>
        <dbReference type="EC" id="5.6.2.4"/>
    </reaction>
</comment>
<feature type="domain" description="Helicase C-terminal" evidence="17">
    <location>
        <begin position="501"/>
        <end position="657"/>
    </location>
</feature>
<keyword evidence="6 15" id="KW-0347">Helicase</keyword>
<dbReference type="PANTHER" id="PTHR47964">
    <property type="entry name" value="ATP-DEPENDENT DNA HELICASE HOMOLOG RECG, CHLOROPLASTIC"/>
    <property type="match status" value="1"/>
</dbReference>
<protein>
    <recommendedName>
        <fullName evidence="2 15">ATP-dependent DNA helicase RecG</fullName>
        <ecNumber evidence="13 15">5.6.2.4</ecNumber>
    </recommendedName>
</protein>
<dbReference type="InterPro" id="IPR004609">
    <property type="entry name" value="ATP-dep_DNA_helicase_RecG"/>
</dbReference>
<dbReference type="SMART" id="SM00487">
    <property type="entry name" value="DEXDc"/>
    <property type="match status" value="1"/>
</dbReference>
<dbReference type="CDD" id="cd17992">
    <property type="entry name" value="DEXHc_RecG"/>
    <property type="match status" value="1"/>
</dbReference>
<dbReference type="GO" id="GO:0003677">
    <property type="term" value="F:DNA binding"/>
    <property type="evidence" value="ECO:0007669"/>
    <property type="project" value="UniProtKB-KW"/>
</dbReference>
<dbReference type="GO" id="GO:0006281">
    <property type="term" value="P:DNA repair"/>
    <property type="evidence" value="ECO:0007669"/>
    <property type="project" value="UniProtKB-UniRule"/>
</dbReference>
<dbReference type="InterPro" id="IPR012340">
    <property type="entry name" value="NA-bd_OB-fold"/>
</dbReference>
<evidence type="ECO:0000256" key="8">
    <source>
        <dbReference type="ARBA" id="ARBA00023125"/>
    </source>
</evidence>
<keyword evidence="7 15" id="KW-0067">ATP-binding</keyword>
<keyword evidence="19" id="KW-1185">Reference proteome</keyword>
<dbReference type="InterPro" id="IPR033454">
    <property type="entry name" value="RecG_wedge"/>
</dbReference>
<dbReference type="Pfam" id="PF00271">
    <property type="entry name" value="Helicase_C"/>
    <property type="match status" value="1"/>
</dbReference>
<evidence type="ECO:0000256" key="6">
    <source>
        <dbReference type="ARBA" id="ARBA00022806"/>
    </source>
</evidence>
<keyword evidence="5 15" id="KW-0378">Hydrolase</keyword>
<evidence type="ECO:0000256" key="15">
    <source>
        <dbReference type="RuleBase" id="RU363016"/>
    </source>
</evidence>
<dbReference type="GO" id="GO:0043138">
    <property type="term" value="F:3'-5' DNA helicase activity"/>
    <property type="evidence" value="ECO:0007669"/>
    <property type="project" value="UniProtKB-EC"/>
</dbReference>
<dbReference type="InterPro" id="IPR014001">
    <property type="entry name" value="Helicase_ATP-bd"/>
</dbReference>
<feature type="domain" description="Helicase ATP-binding" evidence="16">
    <location>
        <begin position="313"/>
        <end position="478"/>
    </location>
</feature>
<dbReference type="CDD" id="cd04488">
    <property type="entry name" value="RecG_wedge_OBF"/>
    <property type="match status" value="1"/>
</dbReference>
<keyword evidence="9 15" id="KW-0233">DNA recombination</keyword>
<dbReference type="PANTHER" id="PTHR47964:SF1">
    <property type="entry name" value="ATP-DEPENDENT DNA HELICASE HOMOLOG RECG, CHLOROPLASTIC"/>
    <property type="match status" value="1"/>
</dbReference>
<dbReference type="Gene3D" id="3.40.50.300">
    <property type="entry name" value="P-loop containing nucleotide triphosphate hydrolases"/>
    <property type="match status" value="2"/>
</dbReference>
<dbReference type="STRING" id="947033.Lste_0395"/>
<dbReference type="PROSITE" id="PS51192">
    <property type="entry name" value="HELICASE_ATP_BIND_1"/>
    <property type="match status" value="1"/>
</dbReference>
<dbReference type="EMBL" id="LNYY01000005">
    <property type="protein sequence ID" value="KTD71071.1"/>
    <property type="molecule type" value="Genomic_DNA"/>
</dbReference>
<dbReference type="InterPro" id="IPR011545">
    <property type="entry name" value="DEAD/DEAH_box_helicase_dom"/>
</dbReference>
<evidence type="ECO:0000256" key="5">
    <source>
        <dbReference type="ARBA" id="ARBA00022801"/>
    </source>
</evidence>
<dbReference type="AlphaFoldDB" id="A0A0W0ZPB5"/>
<reference evidence="18 19" key="1">
    <citation type="submission" date="2015-11" db="EMBL/GenBank/DDBJ databases">
        <title>Genomic analysis of 38 Legionella species identifies large and diverse effector repertoires.</title>
        <authorList>
            <person name="Burstein D."/>
            <person name="Amaro F."/>
            <person name="Zusman T."/>
            <person name="Lifshitz Z."/>
            <person name="Cohen O."/>
            <person name="Gilbert J.A."/>
            <person name="Pupko T."/>
            <person name="Shuman H.A."/>
            <person name="Segal G."/>
        </authorList>
    </citation>
    <scope>NUCLEOTIDE SEQUENCE [LARGE SCALE GENOMIC DNA]</scope>
    <source>
        <strain evidence="18 19">IMVS3376</strain>
    </source>
</reference>
<keyword evidence="8" id="KW-0238">DNA-binding</keyword>
<keyword evidence="4 15" id="KW-0227">DNA damage</keyword>
<dbReference type="NCBIfam" id="NF008163">
    <property type="entry name" value="PRK10917.1-1"/>
    <property type="match status" value="1"/>
</dbReference>
<evidence type="ECO:0000313" key="19">
    <source>
        <dbReference type="Proteomes" id="UP000054926"/>
    </source>
</evidence>
<evidence type="ECO:0000256" key="2">
    <source>
        <dbReference type="ARBA" id="ARBA00017846"/>
    </source>
</evidence>
<dbReference type="GO" id="GO:0005524">
    <property type="term" value="F:ATP binding"/>
    <property type="evidence" value="ECO:0007669"/>
    <property type="project" value="UniProtKB-KW"/>
</dbReference>
<dbReference type="SUPFAM" id="SSF50249">
    <property type="entry name" value="Nucleic acid-binding proteins"/>
    <property type="match status" value="1"/>
</dbReference>
<dbReference type="SMART" id="SM00490">
    <property type="entry name" value="HELICc"/>
    <property type="match status" value="1"/>
</dbReference>
<evidence type="ECO:0000256" key="7">
    <source>
        <dbReference type="ARBA" id="ARBA00022840"/>
    </source>
</evidence>
<dbReference type="NCBIfam" id="NF008168">
    <property type="entry name" value="PRK10917.2-2"/>
    <property type="match status" value="1"/>
</dbReference>
<dbReference type="InterPro" id="IPR027417">
    <property type="entry name" value="P-loop_NTPase"/>
</dbReference>
<gene>
    <name evidence="18" type="primary">recG</name>
    <name evidence="18" type="ORF">Lste_0395</name>
</gene>
<dbReference type="OrthoDB" id="9804325at2"/>
<dbReference type="EC" id="5.6.2.4" evidence="13 15"/>
<sequence>MSVKQDEEYYRYLLSPASELHLNTNSFNISHRMLFNPCESLTGIGPTLAEKLAKCGIHCVRDLLFHLPYRYQDRTRVTPIQDLRANDWCVIAGRVCKTEIKPGKRAMLHCYVEDKTGIIKLQFFHFNKNQITNLKNSTMIHAFGEVRAFNNTLTMTHPEYQLLDHEEECQVNETLTPIYPSTQGLTQTRLRQLVNVALQSCEQELQQLEWMSAEQLRTYNFIALDKAIQLLHNPPPDISIQSLEQGQHPALKRLVFDELLAQRLSMQFARKSRNALHAIALPTDHDLEQRFLDSLPFKLTNAQQRVTQEISQDLMQTKPMLRLVQGDVGAGKTIIAALAALQAIANGQQVAFMAPTDLLSEQHTNNLTNWLEPLGINILRLSGKMKLSERRMAFAALADHSCQLIIGTHALFQDSVTFARLGLVIIDEQHRFGVEQRLLLQQKGQQEQLIPHQLLMTATPIPRTLSMTHLAHLDVSIIDELPPGRIPIATAVLNQNKREAVIERLEVAITSGRQIYWVCTLIEESEKLQCMAATETARVLQEQLPDARVGLIHGRMKPVEKEATMAAFKCGEINLLVATTVIEVGVDVPNASLMIIENAERLGLSQLHQLRGRVGRGSAQSHCLLLYQSPLSQQGAERLKIMRATNDGFVIAEKDMELRGAGEVLGSRQTGYRQFKIADIQRDRDLLPLLPSVAKQLIEDAPEMAYDLTQRWLGNFEQFLQG</sequence>
<keyword evidence="3 15" id="KW-0547">Nucleotide-binding</keyword>
<evidence type="ECO:0000259" key="17">
    <source>
        <dbReference type="PROSITE" id="PS51194"/>
    </source>
</evidence>
<dbReference type="PROSITE" id="PS51194">
    <property type="entry name" value="HELICASE_CTER"/>
    <property type="match status" value="1"/>
</dbReference>
<dbReference type="InterPro" id="IPR001650">
    <property type="entry name" value="Helicase_C-like"/>
</dbReference>
<dbReference type="Gene3D" id="2.40.50.140">
    <property type="entry name" value="Nucleic acid-binding proteins"/>
    <property type="match status" value="1"/>
</dbReference>
<dbReference type="GO" id="GO:0016887">
    <property type="term" value="F:ATP hydrolysis activity"/>
    <property type="evidence" value="ECO:0007669"/>
    <property type="project" value="RHEA"/>
</dbReference>
<dbReference type="Proteomes" id="UP000054926">
    <property type="component" value="Unassembled WGS sequence"/>
</dbReference>